<dbReference type="EMBL" id="VBRY01000001">
    <property type="protein sequence ID" value="TLS68970.1"/>
    <property type="molecule type" value="Genomic_DNA"/>
</dbReference>
<keyword evidence="4 10" id="KW-0436">Ligase</keyword>
<dbReference type="InterPro" id="IPR015807">
    <property type="entry name" value="His-tRNA-ligase"/>
</dbReference>
<dbReference type="PROSITE" id="PS50862">
    <property type="entry name" value="AA_TRNA_LIGASE_II"/>
    <property type="match status" value="1"/>
</dbReference>
<keyword evidence="8 10" id="KW-0030">Aminoacyl-tRNA synthetase</keyword>
<dbReference type="GO" id="GO:0005737">
    <property type="term" value="C:cytoplasm"/>
    <property type="evidence" value="ECO:0007669"/>
    <property type="project" value="UniProtKB-SubCell"/>
</dbReference>
<evidence type="ECO:0000313" key="13">
    <source>
        <dbReference type="EMBL" id="TLS68970.1"/>
    </source>
</evidence>
<evidence type="ECO:0000256" key="6">
    <source>
        <dbReference type="ARBA" id="ARBA00022840"/>
    </source>
</evidence>
<dbReference type="InterPro" id="IPR004516">
    <property type="entry name" value="HisRS/HisZ"/>
</dbReference>
<dbReference type="EC" id="6.1.1.21" evidence="10"/>
<evidence type="ECO:0000256" key="8">
    <source>
        <dbReference type="ARBA" id="ARBA00023146"/>
    </source>
</evidence>
<protein>
    <recommendedName>
        <fullName evidence="10">Histidine--tRNA ligase</fullName>
        <ecNumber evidence="10">6.1.1.21</ecNumber>
    </recommendedName>
    <alternativeName>
        <fullName evidence="10">Histidyl-tRNA synthetase</fullName>
        <shortName evidence="10">HisRS</shortName>
    </alternativeName>
</protein>
<keyword evidence="5 10" id="KW-0547">Nucleotide-binding</keyword>
<dbReference type="RefSeq" id="WP_138237786.1">
    <property type="nucleotide sequence ID" value="NZ_VBRY01000001.1"/>
</dbReference>
<keyword evidence="7 10" id="KW-0648">Protein biosynthesis</keyword>
<reference evidence="13 14" key="1">
    <citation type="journal article" date="2019" name="Appl. Environ. Microbiol.">
        <title>Environmental Evidence and Genomic Insight of Iron-oxidizing Bacteria Preference Towards More Corrosion Resistant Stainless Steel at Higher Salinities.</title>
        <authorList>
            <person name="Garrison C.E."/>
            <person name="Price K.A."/>
            <person name="Field E.K."/>
        </authorList>
    </citation>
    <scope>NUCLEOTIDE SEQUENCE [LARGE SCALE GENOMIC DNA]</scope>
    <source>
        <strain evidence="13 14">P3</strain>
    </source>
</reference>
<keyword evidence="6 10" id="KW-0067">ATP-binding</keyword>
<organism evidence="13 14">
    <name type="scientific">Mariprofundus erugo</name>
    <dbReference type="NCBI Taxonomy" id="2528639"/>
    <lineage>
        <taxon>Bacteria</taxon>
        <taxon>Pseudomonadati</taxon>
        <taxon>Pseudomonadota</taxon>
        <taxon>Candidatius Mariprofundia</taxon>
        <taxon>Mariprofundales</taxon>
        <taxon>Mariprofundaceae</taxon>
        <taxon>Mariprofundus</taxon>
    </lineage>
</organism>
<dbReference type="CDD" id="cd00773">
    <property type="entry name" value="HisRS-like_core"/>
    <property type="match status" value="1"/>
</dbReference>
<evidence type="ECO:0000256" key="4">
    <source>
        <dbReference type="ARBA" id="ARBA00022598"/>
    </source>
</evidence>
<dbReference type="GO" id="GO:0005524">
    <property type="term" value="F:ATP binding"/>
    <property type="evidence" value="ECO:0007669"/>
    <property type="project" value="UniProtKB-UniRule"/>
</dbReference>
<proteinExistence type="inferred from homology"/>
<dbReference type="Proteomes" id="UP000306585">
    <property type="component" value="Unassembled WGS sequence"/>
</dbReference>
<dbReference type="NCBIfam" id="TIGR00442">
    <property type="entry name" value="hisS"/>
    <property type="match status" value="1"/>
</dbReference>
<dbReference type="InterPro" id="IPR033656">
    <property type="entry name" value="HisRS_anticodon"/>
</dbReference>
<evidence type="ECO:0000259" key="12">
    <source>
        <dbReference type="PROSITE" id="PS50862"/>
    </source>
</evidence>
<evidence type="ECO:0000256" key="11">
    <source>
        <dbReference type="PIRSR" id="PIRSR001549-1"/>
    </source>
</evidence>
<comment type="catalytic activity">
    <reaction evidence="9 10">
        <text>tRNA(His) + L-histidine + ATP = L-histidyl-tRNA(His) + AMP + diphosphate + H(+)</text>
        <dbReference type="Rhea" id="RHEA:17313"/>
        <dbReference type="Rhea" id="RHEA-COMP:9665"/>
        <dbReference type="Rhea" id="RHEA-COMP:9689"/>
        <dbReference type="ChEBI" id="CHEBI:15378"/>
        <dbReference type="ChEBI" id="CHEBI:30616"/>
        <dbReference type="ChEBI" id="CHEBI:33019"/>
        <dbReference type="ChEBI" id="CHEBI:57595"/>
        <dbReference type="ChEBI" id="CHEBI:78442"/>
        <dbReference type="ChEBI" id="CHEBI:78527"/>
        <dbReference type="ChEBI" id="CHEBI:456215"/>
        <dbReference type="EC" id="6.1.1.21"/>
    </reaction>
</comment>
<evidence type="ECO:0000256" key="3">
    <source>
        <dbReference type="ARBA" id="ARBA00022490"/>
    </source>
</evidence>
<feature type="binding site" evidence="11">
    <location>
        <position position="128"/>
    </location>
    <ligand>
        <name>L-histidine</name>
        <dbReference type="ChEBI" id="CHEBI:57595"/>
    </ligand>
</feature>
<dbReference type="InterPro" id="IPR004154">
    <property type="entry name" value="Anticodon-bd"/>
</dbReference>
<comment type="caution">
    <text evidence="13">The sequence shown here is derived from an EMBL/GenBank/DDBJ whole genome shotgun (WGS) entry which is preliminary data.</text>
</comment>
<dbReference type="Pfam" id="PF13393">
    <property type="entry name" value="tRNA-synt_His"/>
    <property type="match status" value="1"/>
</dbReference>
<comment type="subunit">
    <text evidence="2 10">Homodimer.</text>
</comment>
<comment type="subcellular location">
    <subcellularLocation>
        <location evidence="10">Cytoplasm</location>
    </subcellularLocation>
</comment>
<dbReference type="InterPro" id="IPR006195">
    <property type="entry name" value="aa-tRNA-synth_II"/>
</dbReference>
<evidence type="ECO:0000256" key="7">
    <source>
        <dbReference type="ARBA" id="ARBA00022917"/>
    </source>
</evidence>
<accession>A0A5R9GSS9</accession>
<dbReference type="Pfam" id="PF03129">
    <property type="entry name" value="HGTP_anticodon"/>
    <property type="match status" value="1"/>
</dbReference>
<name>A0A5R9GSS9_9PROT</name>
<feature type="binding site" evidence="11">
    <location>
        <position position="259"/>
    </location>
    <ligand>
        <name>L-histidine</name>
        <dbReference type="ChEBI" id="CHEBI:57595"/>
    </ligand>
</feature>
<evidence type="ECO:0000256" key="5">
    <source>
        <dbReference type="ARBA" id="ARBA00022741"/>
    </source>
</evidence>
<evidence type="ECO:0000313" key="14">
    <source>
        <dbReference type="Proteomes" id="UP000306585"/>
    </source>
</evidence>
<keyword evidence="3 10" id="KW-0963">Cytoplasm</keyword>
<dbReference type="HAMAP" id="MF_00127">
    <property type="entry name" value="His_tRNA_synth"/>
    <property type="match status" value="1"/>
</dbReference>
<feature type="binding site" evidence="11">
    <location>
        <position position="132"/>
    </location>
    <ligand>
        <name>L-histidine</name>
        <dbReference type="ChEBI" id="CHEBI:57595"/>
    </ligand>
</feature>
<keyword evidence="14" id="KW-1185">Reference proteome</keyword>
<sequence length="416" mass="45520">MSEKKLQSIRGIHDGLPAEVARWQRVEQAARRVFGCYAFSEVRMPVLEPTELFVRSIGEATDIVSKEMYAFTDQGGDQICLRPEGTAGAVRAWLQGGLTRSGTQRWYYIGPMFRRERPQKGRLRQFQQIGVEMFSAAGPIEDAEVLAMAHAFLSELGIPGLNIEINSLGCGACRPGYREKLTSYLQQRAGKLCETCNERIVRNPMRVLDCKVQSCQQELTDAPEMVAHLCDGCDDHFTGVQKGLDALAIPYRVNPRIVRGLDYYNRTAFEIVTDKLGSQGTVLAGGRYDGLVQELGGPATPAIGFAAGLERLAMLLDDVPLATPDVAVVVLGEEALGYSLAQADVMRKAGLSVVHCGGGSAKRQFKVADRELVRFVVAVGEDEMQAGVVTLKEMQNGQQQRLPVSEVVTVIKGQLL</sequence>
<dbReference type="GO" id="GO:0006427">
    <property type="term" value="P:histidyl-tRNA aminoacylation"/>
    <property type="evidence" value="ECO:0007669"/>
    <property type="project" value="UniProtKB-UniRule"/>
</dbReference>
<dbReference type="CDD" id="cd00859">
    <property type="entry name" value="HisRS_anticodon"/>
    <property type="match status" value="1"/>
</dbReference>
<dbReference type="InterPro" id="IPR041715">
    <property type="entry name" value="HisRS-like_core"/>
</dbReference>
<dbReference type="AlphaFoldDB" id="A0A5R9GSS9"/>
<dbReference type="SUPFAM" id="SSF52954">
    <property type="entry name" value="Class II aaRS ABD-related"/>
    <property type="match status" value="1"/>
</dbReference>
<dbReference type="InterPro" id="IPR036621">
    <property type="entry name" value="Anticodon-bd_dom_sf"/>
</dbReference>
<dbReference type="Gene3D" id="3.40.50.800">
    <property type="entry name" value="Anticodon-binding domain"/>
    <property type="match status" value="1"/>
</dbReference>
<dbReference type="PANTHER" id="PTHR43707">
    <property type="entry name" value="HISTIDYL-TRNA SYNTHETASE"/>
    <property type="match status" value="1"/>
</dbReference>
<gene>
    <name evidence="10" type="primary">hisS</name>
    <name evidence="13" type="ORF">FEF65_00265</name>
</gene>
<comment type="similarity">
    <text evidence="1 10">Belongs to the class-II aminoacyl-tRNA synthetase family.</text>
</comment>
<feature type="binding site" evidence="11">
    <location>
        <begin position="84"/>
        <end position="86"/>
    </location>
    <ligand>
        <name>L-histidine</name>
        <dbReference type="ChEBI" id="CHEBI:57595"/>
    </ligand>
</feature>
<dbReference type="InterPro" id="IPR045864">
    <property type="entry name" value="aa-tRNA-synth_II/BPL/LPL"/>
</dbReference>
<evidence type="ECO:0000256" key="1">
    <source>
        <dbReference type="ARBA" id="ARBA00008226"/>
    </source>
</evidence>
<dbReference type="PANTHER" id="PTHR43707:SF1">
    <property type="entry name" value="HISTIDINE--TRNA LIGASE, MITOCHONDRIAL-RELATED"/>
    <property type="match status" value="1"/>
</dbReference>
<dbReference type="SUPFAM" id="SSF55681">
    <property type="entry name" value="Class II aaRS and biotin synthetases"/>
    <property type="match status" value="1"/>
</dbReference>
<dbReference type="PIRSF" id="PIRSF001549">
    <property type="entry name" value="His-tRNA_synth"/>
    <property type="match status" value="1"/>
</dbReference>
<feature type="domain" description="Aminoacyl-transfer RNA synthetases class-II family profile" evidence="12">
    <location>
        <begin position="1"/>
        <end position="324"/>
    </location>
</feature>
<dbReference type="GO" id="GO:0004821">
    <property type="term" value="F:histidine-tRNA ligase activity"/>
    <property type="evidence" value="ECO:0007669"/>
    <property type="project" value="UniProtKB-UniRule"/>
</dbReference>
<dbReference type="Gene3D" id="3.30.930.10">
    <property type="entry name" value="Bira Bifunctional Protein, Domain 2"/>
    <property type="match status" value="1"/>
</dbReference>
<evidence type="ECO:0000256" key="9">
    <source>
        <dbReference type="ARBA" id="ARBA00047639"/>
    </source>
</evidence>
<evidence type="ECO:0000256" key="10">
    <source>
        <dbReference type="HAMAP-Rule" id="MF_00127"/>
    </source>
</evidence>
<feature type="binding site" evidence="11">
    <location>
        <position position="114"/>
    </location>
    <ligand>
        <name>L-histidine</name>
        <dbReference type="ChEBI" id="CHEBI:57595"/>
    </ligand>
</feature>
<feature type="binding site" evidence="11">
    <location>
        <begin position="263"/>
        <end position="264"/>
    </location>
    <ligand>
        <name>L-histidine</name>
        <dbReference type="ChEBI" id="CHEBI:57595"/>
    </ligand>
</feature>
<evidence type="ECO:0000256" key="2">
    <source>
        <dbReference type="ARBA" id="ARBA00011738"/>
    </source>
</evidence>